<reference evidence="10 11" key="1">
    <citation type="journal article" date="2011" name="PLoS ONE">
        <title>The complete genome sequence of Thermoproteus tenax: a physiologically versatile member of the Crenarchaeota.</title>
        <authorList>
            <person name="Siebers B."/>
            <person name="Zaparty M."/>
            <person name="Raddatz G."/>
            <person name="Tjaden B."/>
            <person name="Albers S.V."/>
            <person name="Bell S.D."/>
            <person name="Blombach F."/>
            <person name="Kletzin A."/>
            <person name="Kyrpides N."/>
            <person name="Lanz C."/>
            <person name="Plagens A."/>
            <person name="Rampp M."/>
            <person name="Rosinus A."/>
            <person name="von Jan M."/>
            <person name="Makarova K.S."/>
            <person name="Klenk H.P."/>
            <person name="Schuster S.C."/>
            <person name="Hensel R."/>
        </authorList>
    </citation>
    <scope>NUCLEOTIDE SEQUENCE [LARGE SCALE GENOMIC DNA]</scope>
    <source>
        <strain evidence="11">ATCC 35583 / DSM 2078 / JCM 9277 / NBRC 100435 / Kra 1</strain>
    </source>
</reference>
<dbReference type="EC" id="1.4.3.16" evidence="4"/>
<dbReference type="SUPFAM" id="SSF46977">
    <property type="entry name" value="Succinate dehydrogenase/fumarate reductase flavoprotein C-terminal domain"/>
    <property type="match status" value="1"/>
</dbReference>
<evidence type="ECO:0000256" key="7">
    <source>
        <dbReference type="ARBA" id="ARBA00022827"/>
    </source>
</evidence>
<dbReference type="SUPFAM" id="SSF56425">
    <property type="entry name" value="Succinate dehydrogenase/fumarate reductase flavoprotein, catalytic domain"/>
    <property type="match status" value="1"/>
</dbReference>
<dbReference type="Gene3D" id="3.90.700.10">
    <property type="entry name" value="Succinate dehydrogenase/fumarate reductase flavoprotein, catalytic domain"/>
    <property type="match status" value="1"/>
</dbReference>
<dbReference type="InterPro" id="IPR037099">
    <property type="entry name" value="Fum_R/Succ_DH_flav-like_C_sf"/>
</dbReference>
<evidence type="ECO:0000256" key="8">
    <source>
        <dbReference type="ARBA" id="ARBA00023002"/>
    </source>
</evidence>
<evidence type="ECO:0000256" key="5">
    <source>
        <dbReference type="ARBA" id="ARBA00022630"/>
    </source>
</evidence>
<gene>
    <name evidence="10" type="primary">nadB</name>
    <name evidence="10" type="ordered locus">TTX_0293</name>
</gene>
<dbReference type="Gene3D" id="1.20.58.100">
    <property type="entry name" value="Fumarate reductase/succinate dehydrogenase flavoprotein-like, C-terminal domain"/>
    <property type="match status" value="1"/>
</dbReference>
<dbReference type="PaxDb" id="768679-TTX_0293"/>
<name>G4RN25_THETK</name>
<comment type="pathway">
    <text evidence="2">Cofactor biosynthesis; NAD(+) biosynthesis; iminoaspartate from L-aspartate (oxidase route): step 1/1.</text>
</comment>
<dbReference type="SUPFAM" id="SSF51905">
    <property type="entry name" value="FAD/NAD(P)-binding domain"/>
    <property type="match status" value="1"/>
</dbReference>
<sequence>MREVVVAGSGVAGLALAVAVAERRVGDVVLVTRDPRGGSSWKAQGGIAAPLDDEDVEAHVRDTIAAGRGLNDEEVVRLYVGMGRRVISWLTEMGFKPSATRALEGGHSRARVVKAEEGGDKIGEAVMRALSHRAEELGIQIVRGSLGEVLVKDGRAAGVVLSTGETLRADAVAIATGGYAGLYKYSTTDADGSGIYAAMRAGALARDLEFVQFHPTAALVDGEIFLISEAVRGEGALLYNGDGERFMPKYDPAAELAPRDVVSRAVYAELERTGRVTLDASAVEGFERKFPAIAEFLKRHGVSPSSIPVVPAAHYAIGGIVADPYGRTHVRGLFAVGEASSTLFHGANRLASNSLLEALAQALLAAEALRAYWGGSWEAPRAGGLLYPEKCPYYEGDVRETMWRLVGIVREGSGLRRAVESLEGLPKLIAEAAWLRSESIGVHYRADYPAWSGVKYHILFRCL</sequence>
<dbReference type="GO" id="GO:0009435">
    <property type="term" value="P:NAD+ biosynthetic process"/>
    <property type="evidence" value="ECO:0007669"/>
    <property type="project" value="UniProtKB-UniPathway"/>
</dbReference>
<dbReference type="AlphaFoldDB" id="G4RN25"/>
<evidence type="ECO:0000313" key="10">
    <source>
        <dbReference type="EMBL" id="CCC80969.1"/>
    </source>
</evidence>
<dbReference type="InterPro" id="IPR003953">
    <property type="entry name" value="FAD-dep_OxRdtase_2_FAD-bd"/>
</dbReference>
<evidence type="ECO:0000313" key="11">
    <source>
        <dbReference type="Proteomes" id="UP000002654"/>
    </source>
</evidence>
<dbReference type="InterPro" id="IPR027477">
    <property type="entry name" value="Succ_DH/fumarate_Rdtase_cat_sf"/>
</dbReference>
<dbReference type="UniPathway" id="UPA00253">
    <property type="reaction ID" value="UER00326"/>
</dbReference>
<accession>G4RN25</accession>
<dbReference type="InterPro" id="IPR005288">
    <property type="entry name" value="NadB"/>
</dbReference>
<dbReference type="eggNOG" id="arCOG00572">
    <property type="taxonomic scope" value="Archaea"/>
</dbReference>
<dbReference type="KEGG" id="ttn:TTX_0293"/>
<dbReference type="RefSeq" id="WP_014126226.1">
    <property type="nucleotide sequence ID" value="NC_016070.1"/>
</dbReference>
<dbReference type="Proteomes" id="UP000002654">
    <property type="component" value="Chromosome"/>
</dbReference>
<dbReference type="STRING" id="768679.TTX_0293"/>
<dbReference type="HOGENOM" id="CLU_014312_3_2_2"/>
<evidence type="ECO:0000256" key="1">
    <source>
        <dbReference type="ARBA" id="ARBA00001974"/>
    </source>
</evidence>
<evidence type="ECO:0000256" key="3">
    <source>
        <dbReference type="ARBA" id="ARBA00008562"/>
    </source>
</evidence>
<dbReference type="Gene3D" id="3.50.50.60">
    <property type="entry name" value="FAD/NAD(P)-binding domain"/>
    <property type="match status" value="1"/>
</dbReference>
<dbReference type="PRINTS" id="PR00368">
    <property type="entry name" value="FADPNR"/>
</dbReference>
<dbReference type="PATRIC" id="fig|768679.9.peg.309"/>
<dbReference type="PANTHER" id="PTHR42716:SF2">
    <property type="entry name" value="L-ASPARTATE OXIDASE, CHLOROPLASTIC"/>
    <property type="match status" value="1"/>
</dbReference>
<dbReference type="EMBL" id="FN869859">
    <property type="protein sequence ID" value="CCC80969.1"/>
    <property type="molecule type" value="Genomic_DNA"/>
</dbReference>
<keyword evidence="7" id="KW-0274">FAD</keyword>
<keyword evidence="11" id="KW-1185">Reference proteome</keyword>
<evidence type="ECO:0000259" key="9">
    <source>
        <dbReference type="Pfam" id="PF00890"/>
    </source>
</evidence>
<evidence type="ECO:0000256" key="4">
    <source>
        <dbReference type="ARBA" id="ARBA00012173"/>
    </source>
</evidence>
<evidence type="ECO:0000256" key="2">
    <source>
        <dbReference type="ARBA" id="ARBA00004950"/>
    </source>
</evidence>
<dbReference type="Pfam" id="PF00890">
    <property type="entry name" value="FAD_binding_2"/>
    <property type="match status" value="1"/>
</dbReference>
<comment type="cofactor">
    <cofactor evidence="1">
        <name>FAD</name>
        <dbReference type="ChEBI" id="CHEBI:57692"/>
    </cofactor>
</comment>
<proteinExistence type="inferred from homology"/>
<feature type="domain" description="FAD-dependent oxidoreductase 2 FAD-binding" evidence="9">
    <location>
        <begin position="4"/>
        <end position="355"/>
    </location>
</feature>
<dbReference type="PANTHER" id="PTHR42716">
    <property type="entry name" value="L-ASPARTATE OXIDASE"/>
    <property type="match status" value="1"/>
</dbReference>
<dbReference type="FunFam" id="3.90.700.10:FF:000002">
    <property type="entry name" value="L-aspartate oxidase"/>
    <property type="match status" value="1"/>
</dbReference>
<organism evidence="10 11">
    <name type="scientific">Thermoproteus tenax (strain ATCC 35583 / DSM 2078 / JCM 9277 / NBRC 100435 / Kra 1)</name>
    <dbReference type="NCBI Taxonomy" id="768679"/>
    <lineage>
        <taxon>Archaea</taxon>
        <taxon>Thermoproteota</taxon>
        <taxon>Thermoprotei</taxon>
        <taxon>Thermoproteales</taxon>
        <taxon>Thermoproteaceae</taxon>
        <taxon>Thermoproteus</taxon>
    </lineage>
</organism>
<protein>
    <recommendedName>
        <fullName evidence="4">L-aspartate oxidase</fullName>
        <ecNumber evidence="4">1.4.3.16</ecNumber>
    </recommendedName>
</protein>
<evidence type="ECO:0000256" key="6">
    <source>
        <dbReference type="ARBA" id="ARBA00022642"/>
    </source>
</evidence>
<dbReference type="InterPro" id="IPR036188">
    <property type="entry name" value="FAD/NAD-bd_sf"/>
</dbReference>
<comment type="similarity">
    <text evidence="3">Belongs to the FAD-dependent oxidoreductase 2 family. NadB subfamily.</text>
</comment>
<keyword evidence="8 10" id="KW-0560">Oxidoreductase</keyword>
<dbReference type="GeneID" id="11263302"/>
<dbReference type="OrthoDB" id="23539at2157"/>
<dbReference type="GO" id="GO:0008734">
    <property type="term" value="F:L-aspartate oxidase activity"/>
    <property type="evidence" value="ECO:0007669"/>
    <property type="project" value="UniProtKB-EC"/>
</dbReference>
<keyword evidence="5" id="KW-0285">Flavoprotein</keyword>
<keyword evidence="6" id="KW-0662">Pyridine nucleotide biosynthesis</keyword>